<dbReference type="EMBL" id="CAJJDP010000087">
    <property type="protein sequence ID" value="CAD8186530.1"/>
    <property type="molecule type" value="Genomic_DNA"/>
</dbReference>
<dbReference type="Proteomes" id="UP000683925">
    <property type="component" value="Unassembled WGS sequence"/>
</dbReference>
<reference evidence="2" key="1">
    <citation type="submission" date="2021-01" db="EMBL/GenBank/DDBJ databases">
        <authorList>
            <consortium name="Genoscope - CEA"/>
            <person name="William W."/>
        </authorList>
    </citation>
    <scope>NUCLEOTIDE SEQUENCE</scope>
</reference>
<evidence type="ECO:0000256" key="1">
    <source>
        <dbReference type="SAM" id="MobiDB-lite"/>
    </source>
</evidence>
<feature type="region of interest" description="Disordered" evidence="1">
    <location>
        <begin position="167"/>
        <end position="217"/>
    </location>
</feature>
<evidence type="ECO:0000313" key="2">
    <source>
        <dbReference type="EMBL" id="CAD8186530.1"/>
    </source>
</evidence>
<gene>
    <name evidence="2" type="ORF">POCTA_138.1.T0880079</name>
</gene>
<comment type="caution">
    <text evidence="2">The sequence shown here is derived from an EMBL/GenBank/DDBJ whole genome shotgun (WGS) entry which is preliminary data.</text>
</comment>
<keyword evidence="3" id="KW-1185">Reference proteome</keyword>
<evidence type="ECO:0000313" key="3">
    <source>
        <dbReference type="Proteomes" id="UP000683925"/>
    </source>
</evidence>
<accession>A0A8S1WBV1</accession>
<sequence>MGGFCPNSNIKVLPSPVIQEENTVDPQIEIDTLINQETNYKLSLIHNFSLENPTLQTCDEVILEILSISISFMVKDFSEQSNFLKIQIQKQIQDLVGHKVDFQEDLLTMLINYYDFLSYVQENGRTKVVSWWKDPVGVVEVEQAIKHWSQEFIKYGGKLRREKAFRNLTNDPKPPERFVKTREWIKKQSEGQEEEEVKPKREQLALINNPEEGFEES</sequence>
<protein>
    <submittedName>
        <fullName evidence="2">Uncharacterized protein</fullName>
    </submittedName>
</protein>
<name>A0A8S1WBV1_PAROT</name>
<feature type="compositionally biased region" description="Basic and acidic residues" evidence="1">
    <location>
        <begin position="173"/>
        <end position="190"/>
    </location>
</feature>
<dbReference type="AlphaFoldDB" id="A0A8S1WBV1"/>
<proteinExistence type="predicted"/>
<organism evidence="2 3">
    <name type="scientific">Paramecium octaurelia</name>
    <dbReference type="NCBI Taxonomy" id="43137"/>
    <lineage>
        <taxon>Eukaryota</taxon>
        <taxon>Sar</taxon>
        <taxon>Alveolata</taxon>
        <taxon>Ciliophora</taxon>
        <taxon>Intramacronucleata</taxon>
        <taxon>Oligohymenophorea</taxon>
        <taxon>Peniculida</taxon>
        <taxon>Parameciidae</taxon>
        <taxon>Paramecium</taxon>
    </lineage>
</organism>
<dbReference type="OrthoDB" id="291221at2759"/>
<dbReference type="OMA" id="HKVDFQE"/>